<dbReference type="AlphaFoldDB" id="A0A4Q2U221"/>
<evidence type="ECO:0000313" key="2">
    <source>
        <dbReference type="Proteomes" id="UP000290759"/>
    </source>
</evidence>
<proteinExistence type="predicted"/>
<name>A0A4Q2U221_9HYPH</name>
<dbReference type="EMBL" id="QYBB01000031">
    <property type="protein sequence ID" value="RYC30160.1"/>
    <property type="molecule type" value="Genomic_DNA"/>
</dbReference>
<dbReference type="Proteomes" id="UP000290759">
    <property type="component" value="Unassembled WGS sequence"/>
</dbReference>
<dbReference type="OrthoDB" id="3322489at2"/>
<evidence type="ECO:0000313" key="1">
    <source>
        <dbReference type="EMBL" id="RYC30160.1"/>
    </source>
</evidence>
<keyword evidence="2" id="KW-1185">Reference proteome</keyword>
<dbReference type="RefSeq" id="WP_129228753.1">
    <property type="nucleotide sequence ID" value="NZ_QYBB01000031.1"/>
</dbReference>
<accession>A0A4Q2U221</accession>
<comment type="caution">
    <text evidence="1">The sequence shown here is derived from an EMBL/GenBank/DDBJ whole genome shotgun (WGS) entry which is preliminary data.</text>
</comment>
<reference evidence="1 2" key="1">
    <citation type="submission" date="2018-12" db="EMBL/GenBank/DDBJ databases">
        <authorList>
            <person name="Grouzdev D.S."/>
            <person name="Krutkina M.S."/>
        </authorList>
    </citation>
    <scope>NUCLEOTIDE SEQUENCE [LARGE SCALE GENOMIC DNA]</scope>
    <source>
        <strain evidence="1 2">RmlP026</strain>
    </source>
</reference>
<protein>
    <recommendedName>
        <fullName evidence="3">AAA domain-containing protein</fullName>
    </recommendedName>
</protein>
<evidence type="ECO:0008006" key="3">
    <source>
        <dbReference type="Google" id="ProtNLM"/>
    </source>
</evidence>
<gene>
    <name evidence="1" type="ORF">D3273_20465</name>
</gene>
<sequence>MQGLKYVDFGRYRSFDQMQVMELRPLTLLFGHNSAGKSAALRLLPILASAARQQIDGIIIPTVLDYSSPALRGASFNDLVNQHYKGSFLEFGIGWGGQSYKMRIKSGTAAEGEFLSDFQFVSGEKRFAGHPAGEGHINQLAVSLNDGLQGEITVRSRGLRLSVDENSPTAIVNQFDALNRLLVL</sequence>
<organism evidence="1 2">
    <name type="scientific">Lichenibacterium minor</name>
    <dbReference type="NCBI Taxonomy" id="2316528"/>
    <lineage>
        <taxon>Bacteria</taxon>
        <taxon>Pseudomonadati</taxon>
        <taxon>Pseudomonadota</taxon>
        <taxon>Alphaproteobacteria</taxon>
        <taxon>Hyphomicrobiales</taxon>
        <taxon>Lichenihabitantaceae</taxon>
        <taxon>Lichenibacterium</taxon>
    </lineage>
</organism>
<reference evidence="1 2" key="2">
    <citation type="submission" date="2019-02" db="EMBL/GenBank/DDBJ databases">
        <title>'Lichenibacterium ramalinii' gen. nov. sp. nov., 'Lichenibacterium minor' gen. nov. sp. nov.</title>
        <authorList>
            <person name="Pankratov T."/>
        </authorList>
    </citation>
    <scope>NUCLEOTIDE SEQUENCE [LARGE SCALE GENOMIC DNA]</scope>
    <source>
        <strain evidence="1 2">RmlP026</strain>
    </source>
</reference>